<evidence type="ECO:0000313" key="4">
    <source>
        <dbReference type="EMBL" id="TSJ78227.1"/>
    </source>
</evidence>
<dbReference type="InterPro" id="IPR014284">
    <property type="entry name" value="RNA_pol_sigma-70_dom"/>
</dbReference>
<accession>A0A556QNM4</accession>
<proteinExistence type="inferred from homology"/>
<dbReference type="Pfam" id="PF04542">
    <property type="entry name" value="Sigma70_r2"/>
    <property type="match status" value="1"/>
</dbReference>
<dbReference type="InterPro" id="IPR007627">
    <property type="entry name" value="RNA_pol_sigma70_r2"/>
</dbReference>
<evidence type="ECO:0000259" key="2">
    <source>
        <dbReference type="Pfam" id="PF04542"/>
    </source>
</evidence>
<dbReference type="Pfam" id="PF20239">
    <property type="entry name" value="DUF6596"/>
    <property type="match status" value="1"/>
</dbReference>
<dbReference type="SUPFAM" id="SSF88659">
    <property type="entry name" value="Sigma3 and sigma4 domains of RNA polymerase sigma factors"/>
    <property type="match status" value="1"/>
</dbReference>
<reference evidence="4 5" key="1">
    <citation type="submission" date="2019-07" db="EMBL/GenBank/DDBJ databases">
        <title>Description of 53C-WASEF.</title>
        <authorList>
            <person name="Pitt A."/>
            <person name="Hahn M.W."/>
        </authorList>
    </citation>
    <scope>NUCLEOTIDE SEQUENCE [LARGE SCALE GENOMIC DNA]</scope>
    <source>
        <strain evidence="4 5">53C-WASEF</strain>
    </source>
</reference>
<dbReference type="InterPro" id="IPR046531">
    <property type="entry name" value="DUF6596"/>
</dbReference>
<dbReference type="GO" id="GO:0003677">
    <property type="term" value="F:DNA binding"/>
    <property type="evidence" value="ECO:0007669"/>
    <property type="project" value="UniProtKB-KW"/>
</dbReference>
<organism evidence="4 5">
    <name type="scientific">Rariglobus hedericola</name>
    <dbReference type="NCBI Taxonomy" id="2597822"/>
    <lineage>
        <taxon>Bacteria</taxon>
        <taxon>Pseudomonadati</taxon>
        <taxon>Verrucomicrobiota</taxon>
        <taxon>Opitutia</taxon>
        <taxon>Opitutales</taxon>
        <taxon>Opitutaceae</taxon>
        <taxon>Rariglobus</taxon>
    </lineage>
</organism>
<evidence type="ECO:0000313" key="5">
    <source>
        <dbReference type="Proteomes" id="UP000315648"/>
    </source>
</evidence>
<evidence type="ECO:0000256" key="1">
    <source>
        <dbReference type="RuleBase" id="RU000716"/>
    </source>
</evidence>
<dbReference type="NCBIfam" id="TIGR02937">
    <property type="entry name" value="sigma70-ECF"/>
    <property type="match status" value="1"/>
</dbReference>
<keyword evidence="5" id="KW-1185">Reference proteome</keyword>
<protein>
    <recommendedName>
        <fullName evidence="1">RNA polymerase sigma factor</fullName>
    </recommendedName>
</protein>
<keyword evidence="1" id="KW-0804">Transcription</keyword>
<dbReference type="PROSITE" id="PS01063">
    <property type="entry name" value="SIGMA70_ECF"/>
    <property type="match status" value="1"/>
</dbReference>
<dbReference type="Proteomes" id="UP000315648">
    <property type="component" value="Unassembled WGS sequence"/>
</dbReference>
<dbReference type="GO" id="GO:0016987">
    <property type="term" value="F:sigma factor activity"/>
    <property type="evidence" value="ECO:0007669"/>
    <property type="project" value="UniProtKB-KW"/>
</dbReference>
<keyword evidence="1" id="KW-0805">Transcription regulation</keyword>
<dbReference type="AlphaFoldDB" id="A0A556QNM4"/>
<feature type="domain" description="DUF6596" evidence="3">
    <location>
        <begin position="214"/>
        <end position="316"/>
    </location>
</feature>
<keyword evidence="1" id="KW-0238">DNA-binding</keyword>
<dbReference type="EMBL" id="VMBG01000001">
    <property type="protein sequence ID" value="TSJ78227.1"/>
    <property type="molecule type" value="Genomic_DNA"/>
</dbReference>
<dbReference type="InterPro" id="IPR013324">
    <property type="entry name" value="RNA_pol_sigma_r3/r4-like"/>
</dbReference>
<comment type="caution">
    <text evidence="4">The sequence shown here is derived from an EMBL/GenBank/DDBJ whole genome shotgun (WGS) entry which is preliminary data.</text>
</comment>
<dbReference type="GO" id="GO:0006352">
    <property type="term" value="P:DNA-templated transcription initiation"/>
    <property type="evidence" value="ECO:0007669"/>
    <property type="project" value="InterPro"/>
</dbReference>
<evidence type="ECO:0000259" key="3">
    <source>
        <dbReference type="Pfam" id="PF20239"/>
    </source>
</evidence>
<dbReference type="Gene3D" id="1.10.1740.10">
    <property type="match status" value="1"/>
</dbReference>
<gene>
    <name evidence="4" type="ORF">FPL22_02660</name>
</gene>
<dbReference type="SUPFAM" id="SSF88946">
    <property type="entry name" value="Sigma2 domain of RNA polymerase sigma factors"/>
    <property type="match status" value="1"/>
</dbReference>
<keyword evidence="1" id="KW-0731">Sigma factor</keyword>
<name>A0A556QNM4_9BACT</name>
<dbReference type="OrthoDB" id="9780299at2"/>
<sequence length="448" mass="49181">MPSRRDHDFGEILKTSVAFPDPIPPLASHTPSGLVEHFFRHETGRLHGALVRLLGVNHLSLAEDIAQEALLRALRTWSMGGIPPNPSAWITRVAMNLAKDHLRHRNMSAAKEPAIITHIEQTLPSPAAVASDSSHTIRDDALRLLFVCCHQSIAPDAQVILALKVLCGFSTGEIARAFFASEPAIEKQLTRTKQRIQESNIAFELPEAENLAPRLDGVLAALYLLFNEGYKASSGDRLLREDLCRESIRLTTLLLSHPAGRTPRTHALLALMLLTSARFPSRLDDQGALLRLDEQDRSKWDARLLNEGLQHLASAAQGETASEYHLQAGIAALHCTAPDAASTDWPRILAHYDLLLTLKPSPVIELNRAVAVAHVHGPQAGLDALESIAHSDRLDSLHLFHAVAGELHTRLNNHRAAAESYRRALALAQVGPEQSHLARLLERAEDYA</sequence>
<dbReference type="InterPro" id="IPR013325">
    <property type="entry name" value="RNA_pol_sigma_r2"/>
</dbReference>
<feature type="domain" description="RNA polymerase sigma-70 region 2" evidence="2">
    <location>
        <begin position="39"/>
        <end position="105"/>
    </location>
</feature>
<comment type="similarity">
    <text evidence="1">Belongs to the sigma-70 factor family. ECF subfamily.</text>
</comment>
<dbReference type="InterPro" id="IPR000838">
    <property type="entry name" value="RNA_pol_sigma70_ECF_CS"/>
</dbReference>
<dbReference type="PANTHER" id="PTHR47756:SF2">
    <property type="entry name" value="BLL6612 PROTEIN"/>
    <property type="match status" value="1"/>
</dbReference>
<dbReference type="PANTHER" id="PTHR47756">
    <property type="entry name" value="BLL6612 PROTEIN-RELATED"/>
    <property type="match status" value="1"/>
</dbReference>